<reference evidence="15 16" key="1">
    <citation type="submission" date="2024-02" db="EMBL/GenBank/DDBJ databases">
        <title>High-quality chromosome-scale genome assembly of Pensacola bahiagrass (Paspalum notatum Flugge var. saurae).</title>
        <authorList>
            <person name="Vega J.M."/>
            <person name="Podio M."/>
            <person name="Orjuela J."/>
            <person name="Siena L.A."/>
            <person name="Pessino S.C."/>
            <person name="Combes M.C."/>
            <person name="Mariac C."/>
            <person name="Albertini E."/>
            <person name="Pupilli F."/>
            <person name="Ortiz J.P.A."/>
            <person name="Leblanc O."/>
        </authorList>
    </citation>
    <scope>NUCLEOTIDE SEQUENCE [LARGE SCALE GENOMIC DNA]</scope>
    <source>
        <strain evidence="15">R1</strain>
        <tissue evidence="15">Leaf</tissue>
    </source>
</reference>
<evidence type="ECO:0000259" key="11">
    <source>
        <dbReference type="Pfam" id="PF24572"/>
    </source>
</evidence>
<feature type="domain" description="RNA-dependent RNA polymerase 6-like second" evidence="12">
    <location>
        <begin position="178"/>
        <end position="347"/>
    </location>
</feature>
<evidence type="ECO:0000259" key="12">
    <source>
        <dbReference type="Pfam" id="PF24577"/>
    </source>
</evidence>
<dbReference type="PANTHER" id="PTHR23079">
    <property type="entry name" value="RNA-DEPENDENT RNA POLYMERASE"/>
    <property type="match status" value="1"/>
</dbReference>
<feature type="compositionally biased region" description="Basic residues" evidence="9">
    <location>
        <begin position="13"/>
        <end position="34"/>
    </location>
</feature>
<comment type="catalytic activity">
    <reaction evidence="7 8">
        <text>RNA(n) + a ribonucleoside 5'-triphosphate = RNA(n+1) + diphosphate</text>
        <dbReference type="Rhea" id="RHEA:21248"/>
        <dbReference type="Rhea" id="RHEA-COMP:14527"/>
        <dbReference type="Rhea" id="RHEA-COMP:17342"/>
        <dbReference type="ChEBI" id="CHEBI:33019"/>
        <dbReference type="ChEBI" id="CHEBI:61557"/>
        <dbReference type="ChEBI" id="CHEBI:140395"/>
        <dbReference type="EC" id="2.7.7.48"/>
    </reaction>
</comment>
<dbReference type="GO" id="GO:0031380">
    <property type="term" value="C:nuclear RNA-directed RNA polymerase complex"/>
    <property type="evidence" value="ECO:0007669"/>
    <property type="project" value="TreeGrafter"/>
</dbReference>
<dbReference type="EMBL" id="CP144753">
    <property type="protein sequence ID" value="WVZ94518.1"/>
    <property type="molecule type" value="Genomic_DNA"/>
</dbReference>
<dbReference type="InterPro" id="IPR058752">
    <property type="entry name" value="RDRP_C_head"/>
</dbReference>
<comment type="similarity">
    <text evidence="1 8">Belongs to the RdRP family.</text>
</comment>
<dbReference type="PANTHER" id="PTHR23079:SF24">
    <property type="entry name" value="RNA-DEPENDENT RNA POLYMERASE"/>
    <property type="match status" value="1"/>
</dbReference>
<dbReference type="Pfam" id="PF24572">
    <property type="entry name" value="RBD_RDR6"/>
    <property type="match status" value="1"/>
</dbReference>
<keyword evidence="3 8" id="KW-0808">Transferase</keyword>
<dbReference type="Pfam" id="PF26253">
    <property type="entry name" value="RdRP_head"/>
    <property type="match status" value="1"/>
</dbReference>
<name>A0AAQ3UKY5_PASNO</name>
<feature type="domain" description="RNA-dependent RNA polymerase 6-like RNA-binding" evidence="11">
    <location>
        <begin position="51"/>
        <end position="150"/>
    </location>
</feature>
<keyword evidence="2 8" id="KW-0696">RNA-directed RNA polymerase</keyword>
<evidence type="ECO:0000256" key="9">
    <source>
        <dbReference type="SAM" id="MobiDB-lite"/>
    </source>
</evidence>
<evidence type="ECO:0000256" key="7">
    <source>
        <dbReference type="ARBA" id="ARBA00048744"/>
    </source>
</evidence>
<dbReference type="EC" id="2.7.7.48" evidence="8"/>
<dbReference type="InterPro" id="IPR057298">
    <property type="entry name" value="RDR6-like_RBD"/>
</dbReference>
<feature type="domain" description="RDRP helical" evidence="13">
    <location>
        <begin position="376"/>
        <end position="460"/>
    </location>
</feature>
<proteinExistence type="inferred from homology"/>
<dbReference type="GO" id="GO:0030422">
    <property type="term" value="P:siRNA processing"/>
    <property type="evidence" value="ECO:0007669"/>
    <property type="project" value="TreeGrafter"/>
</dbReference>
<evidence type="ECO:0000256" key="6">
    <source>
        <dbReference type="ARBA" id="ARBA00023158"/>
    </source>
</evidence>
<dbReference type="Pfam" id="PF05183">
    <property type="entry name" value="RdRP"/>
    <property type="match status" value="1"/>
</dbReference>
<feature type="region of interest" description="Disordered" evidence="9">
    <location>
        <begin position="1"/>
        <end position="48"/>
    </location>
</feature>
<gene>
    <name evidence="15" type="ORF">U9M48_040399</name>
</gene>
<dbReference type="InterPro" id="IPR057297">
    <property type="entry name" value="RDR6-like_2nd"/>
</dbReference>
<evidence type="ECO:0000259" key="10">
    <source>
        <dbReference type="Pfam" id="PF05183"/>
    </source>
</evidence>
<evidence type="ECO:0000256" key="8">
    <source>
        <dbReference type="RuleBase" id="RU363098"/>
    </source>
</evidence>
<evidence type="ECO:0000256" key="1">
    <source>
        <dbReference type="ARBA" id="ARBA00005762"/>
    </source>
</evidence>
<dbReference type="AlphaFoldDB" id="A0AAQ3UKY5"/>
<dbReference type="GO" id="GO:0003723">
    <property type="term" value="F:RNA binding"/>
    <property type="evidence" value="ECO:0007669"/>
    <property type="project" value="UniProtKB-KW"/>
</dbReference>
<comment type="function">
    <text evidence="8">Probably involved in the RNA silencing pathway and required for the generation of small interfering RNAs (siRNAs).</text>
</comment>
<protein>
    <recommendedName>
        <fullName evidence="8">RNA-dependent RNA polymerase</fullName>
        <ecNumber evidence="8">2.7.7.48</ecNumber>
    </recommendedName>
</protein>
<evidence type="ECO:0000256" key="5">
    <source>
        <dbReference type="ARBA" id="ARBA00022884"/>
    </source>
</evidence>
<feature type="domain" description="RDRP C-terminal head" evidence="14">
    <location>
        <begin position="1109"/>
        <end position="1252"/>
    </location>
</feature>
<dbReference type="Pfam" id="PF24577">
    <property type="entry name" value="RDR6_2nd"/>
    <property type="match status" value="1"/>
</dbReference>
<feature type="domain" description="RDRP core" evidence="10">
    <location>
        <begin position="489"/>
        <end position="1089"/>
    </location>
</feature>
<evidence type="ECO:0000313" key="16">
    <source>
        <dbReference type="Proteomes" id="UP001341281"/>
    </source>
</evidence>
<evidence type="ECO:0000259" key="13">
    <source>
        <dbReference type="Pfam" id="PF26252"/>
    </source>
</evidence>
<dbReference type="InterPro" id="IPR007855">
    <property type="entry name" value="RDRP"/>
</dbReference>
<evidence type="ECO:0000256" key="4">
    <source>
        <dbReference type="ARBA" id="ARBA00022695"/>
    </source>
</evidence>
<evidence type="ECO:0000259" key="14">
    <source>
        <dbReference type="Pfam" id="PF26253"/>
    </source>
</evidence>
<dbReference type="Pfam" id="PF26252">
    <property type="entry name" value="RdRP_helical"/>
    <property type="match status" value="1"/>
</dbReference>
<keyword evidence="16" id="KW-1185">Reference proteome</keyword>
<feature type="non-terminal residue" evidence="15">
    <location>
        <position position="1264"/>
    </location>
</feature>
<keyword evidence="4 8" id="KW-0548">Nucleotidyltransferase</keyword>
<evidence type="ECO:0000256" key="3">
    <source>
        <dbReference type="ARBA" id="ARBA00022679"/>
    </source>
</evidence>
<keyword evidence="6 8" id="KW-0943">RNA-mediated gene silencing</keyword>
<dbReference type="GO" id="GO:0003968">
    <property type="term" value="F:RNA-directed RNA polymerase activity"/>
    <property type="evidence" value="ECO:0007669"/>
    <property type="project" value="UniProtKB-KW"/>
</dbReference>
<dbReference type="Proteomes" id="UP001341281">
    <property type="component" value="Chromosome 09"/>
</dbReference>
<keyword evidence="5 8" id="KW-0694">RNA-binding</keyword>
<organism evidence="15 16">
    <name type="scientific">Paspalum notatum var. saurae</name>
    <dbReference type="NCBI Taxonomy" id="547442"/>
    <lineage>
        <taxon>Eukaryota</taxon>
        <taxon>Viridiplantae</taxon>
        <taxon>Streptophyta</taxon>
        <taxon>Embryophyta</taxon>
        <taxon>Tracheophyta</taxon>
        <taxon>Spermatophyta</taxon>
        <taxon>Magnoliopsida</taxon>
        <taxon>Liliopsida</taxon>
        <taxon>Poales</taxon>
        <taxon>Poaceae</taxon>
        <taxon>PACMAD clade</taxon>
        <taxon>Panicoideae</taxon>
        <taxon>Andropogonodae</taxon>
        <taxon>Paspaleae</taxon>
        <taxon>Paspalinae</taxon>
        <taxon>Paspalum</taxon>
    </lineage>
</organism>
<evidence type="ECO:0000256" key="2">
    <source>
        <dbReference type="ARBA" id="ARBA00022484"/>
    </source>
</evidence>
<accession>A0AAQ3UKY5</accession>
<dbReference type="InterPro" id="IPR057596">
    <property type="entry name" value="RDRP_core"/>
</dbReference>
<evidence type="ECO:0000313" key="15">
    <source>
        <dbReference type="EMBL" id="WVZ94518.1"/>
    </source>
</evidence>
<sequence>MAGRRSPDWSPRSVHHRRCLQQSNHHHHEHKRRRQADDEDSRLERDEPVAATKVSLGVGGLGRRLSARHLADYLESEAGLGPVWRCRLKTRLTPPGSYPDFQLPVPLPGCGAAASPPPPSPSPSPDYGRVRPHAFVHFARPDAARDAAEFFRPARPSAHHRRLNGTAALPPPMLFPGSRIEAGDLVAPDTFVAAWSAPDDCGGGRDSALDFVVDPSEARCRALFARDAAFTFPDSGSARGVTLRCDVKIEFPVGDVAEVVAFEADDSLLLRLSAAPLLYYRTAGDDFRDPGVPYHLIHDDDDDPWVRTTDVSPNGAVGRCGAYRVSFSVQFWPTMRLALEYMRRQGVPVVVRRLRLTVRDDDDDQQVEFFGRPARDMFFCVQHAEGLTFPELYLVNVLLHSGVVGRHQLTPEFVGLLRRERDDDVNVAALTELLGEEEGSQVFDDVCWRLKKAQDRAAMNIRSGLLISGRRKAAAAEADCNVEVRRLIITPTRAYCMPPQMERSNRVIRHYRHVADRFLRVTFMDEGKQPLNPGALNLYVAPIARKSTSPPQPPEQKTTVYRRVRAILTEGFCLCGRKYSLLAFSHSQLREKSAWFFADDGATTAASIRAWMGRFFHIRNVAKHAARMGQCFTSSYATVTMRPGEVDEHLEDVVHNGYVFSDGVGKITPDLALEVAERLPLTNSYVPSAFQIRYAGFKGVVAVSPSPGWRSAGAGAGGGGRRLLSLRPSMKKFESTHTVLEVVSWTKPQPAFLNRQIVTLLSTLGVPDAVFWELQQAMVRDLDMILSDSDVAYEVVTRCCPELGSTAALMLGAGFDPATEPHLRAMLLAIKSSQLQGLVNKAKIFVPEGRWLMGCMDELGILEHGQCFIRASTPLLNHRLVTKNGRPAFHSGHRNNAEVVVGTVVMAKNPCLHPGDVRIVEAVDVPELHHLVDCLVFPRKGERPHANEASGSDLDGDVFFVTWDQNLVPPGKKSCAPMDYSPAEATQLPREVQQHDTIDFYLESMLNDNLGRISNAHVAHADRSDDGAMDPKCIKLAELAAIAVDSAKTGEVVIMPSHLQAKEYPDFLLKEDDMSYRSEKILGRLFRSITGAYDLGFVSQGTCASNEIPYDTDLEVFGASSFIEDAWQIKCSYEARLNALLNQYSVHTEAELVTGKVWSLTGKRFKDEERLHYAYSQLHKEFRIIFESIRDIGLFSDDKTNLAYEMKASAWYQVTYHPKWTKTMELSEKMPARLSFAWIAVDYLVQIKKRCYEDAEIEEGRLAY</sequence>
<dbReference type="InterPro" id="IPR058751">
    <property type="entry name" value="RDRP_helical"/>
</dbReference>